<sequence>MSVLAAGPEERHCGMTNGKSDDKGKEKDIEKTKQEKSIPFWNWYLLDGRGPPPTPSSLRQTVKKHLEREQLNKKAALYFEREKEIAFKKVEDNYGTRNAGLLGGLTSSKPDKKEIRRLYKEKKDGRQKRRDSVDPTEANGGLSETQGTEKGQEPPEHLEDGVGESDSRAGKDGSIVMSGANAGSSNSERTADLVGIHDAGAVETAPSVAGTEPVVGNVAGGHTDGDTADPT</sequence>
<evidence type="ECO:0000256" key="1">
    <source>
        <dbReference type="SAM" id="MobiDB-lite"/>
    </source>
</evidence>
<organism evidence="2 3">
    <name type="scientific">Coniochaeta pulveracea</name>
    <dbReference type="NCBI Taxonomy" id="177199"/>
    <lineage>
        <taxon>Eukaryota</taxon>
        <taxon>Fungi</taxon>
        <taxon>Dikarya</taxon>
        <taxon>Ascomycota</taxon>
        <taxon>Pezizomycotina</taxon>
        <taxon>Sordariomycetes</taxon>
        <taxon>Sordariomycetidae</taxon>
        <taxon>Coniochaetales</taxon>
        <taxon>Coniochaetaceae</taxon>
        <taxon>Coniochaeta</taxon>
    </lineage>
</organism>
<feature type="compositionally biased region" description="Basic and acidic residues" evidence="1">
    <location>
        <begin position="8"/>
        <end position="34"/>
    </location>
</feature>
<feature type="compositionally biased region" description="Basic and acidic residues" evidence="1">
    <location>
        <begin position="150"/>
        <end position="171"/>
    </location>
</feature>
<dbReference type="AlphaFoldDB" id="A0A420Y4I7"/>
<feature type="region of interest" description="Disordered" evidence="1">
    <location>
        <begin position="1"/>
        <end position="34"/>
    </location>
</feature>
<gene>
    <name evidence="2" type="ORF">DL546_004653</name>
</gene>
<evidence type="ECO:0000313" key="2">
    <source>
        <dbReference type="EMBL" id="RKU42806.1"/>
    </source>
</evidence>
<accession>A0A420Y4I7</accession>
<feature type="region of interest" description="Disordered" evidence="1">
    <location>
        <begin position="92"/>
        <end position="231"/>
    </location>
</feature>
<dbReference type="Proteomes" id="UP000275385">
    <property type="component" value="Unassembled WGS sequence"/>
</dbReference>
<protein>
    <submittedName>
        <fullName evidence="2">Uncharacterized protein</fullName>
    </submittedName>
</protein>
<dbReference type="EMBL" id="QVQW01000051">
    <property type="protein sequence ID" value="RKU42806.1"/>
    <property type="molecule type" value="Genomic_DNA"/>
</dbReference>
<evidence type="ECO:0000313" key="3">
    <source>
        <dbReference type="Proteomes" id="UP000275385"/>
    </source>
</evidence>
<name>A0A420Y4I7_9PEZI</name>
<keyword evidence="3" id="KW-1185">Reference proteome</keyword>
<comment type="caution">
    <text evidence="2">The sequence shown here is derived from an EMBL/GenBank/DDBJ whole genome shotgun (WGS) entry which is preliminary data.</text>
</comment>
<proteinExistence type="predicted"/>
<reference evidence="2 3" key="1">
    <citation type="submission" date="2018-08" db="EMBL/GenBank/DDBJ databases">
        <title>Draft genome of the lignicolous fungus Coniochaeta pulveracea.</title>
        <authorList>
            <person name="Borstlap C.J."/>
            <person name="De Witt R.N."/>
            <person name="Botha A."/>
            <person name="Volschenk H."/>
        </authorList>
    </citation>
    <scope>NUCLEOTIDE SEQUENCE [LARGE SCALE GENOMIC DNA]</scope>
    <source>
        <strain evidence="2 3">CAB683</strain>
    </source>
</reference>
<feature type="compositionally biased region" description="Basic and acidic residues" evidence="1">
    <location>
        <begin position="109"/>
        <end position="124"/>
    </location>
</feature>